<evidence type="ECO:0000259" key="1">
    <source>
        <dbReference type="Pfam" id="PF06230"/>
    </source>
</evidence>
<dbReference type="EMBL" id="BSNF01000008">
    <property type="protein sequence ID" value="GLQ07209.1"/>
    <property type="molecule type" value="Genomic_DNA"/>
</dbReference>
<organism evidence="3 4">
    <name type="scientific">Sneathiella chinensis</name>
    <dbReference type="NCBI Taxonomy" id="349750"/>
    <lineage>
        <taxon>Bacteria</taxon>
        <taxon>Pseudomonadati</taxon>
        <taxon>Pseudomonadota</taxon>
        <taxon>Alphaproteobacteria</taxon>
        <taxon>Sneathiellales</taxon>
        <taxon>Sneathiellaceae</taxon>
        <taxon>Sneathiella</taxon>
    </lineage>
</organism>
<dbReference type="Pfam" id="PF06230">
    <property type="entry name" value="LpxI_C"/>
    <property type="match status" value="1"/>
</dbReference>
<dbReference type="Proteomes" id="UP001161409">
    <property type="component" value="Unassembled WGS sequence"/>
</dbReference>
<dbReference type="Pfam" id="PF17930">
    <property type="entry name" value="LpxI_N"/>
    <property type="match status" value="1"/>
</dbReference>
<dbReference type="PANTHER" id="PTHR39962:SF1">
    <property type="entry name" value="LPXI FAMILY PROTEIN"/>
    <property type="match status" value="1"/>
</dbReference>
<dbReference type="Gene3D" id="3.40.140.80">
    <property type="match status" value="1"/>
</dbReference>
<protein>
    <recommendedName>
        <fullName evidence="5">UDP-2,3-diacylglucosamine pyrophosphatase</fullName>
    </recommendedName>
</protein>
<evidence type="ECO:0000313" key="4">
    <source>
        <dbReference type="Proteomes" id="UP001161409"/>
    </source>
</evidence>
<dbReference type="InterPro" id="IPR053174">
    <property type="entry name" value="LpxI"/>
</dbReference>
<dbReference type="InterPro" id="IPR041255">
    <property type="entry name" value="LpxI_N"/>
</dbReference>
<feature type="domain" description="LpxI N-terminal" evidence="2">
    <location>
        <begin position="13"/>
        <end position="140"/>
    </location>
</feature>
<evidence type="ECO:0008006" key="5">
    <source>
        <dbReference type="Google" id="ProtNLM"/>
    </source>
</evidence>
<dbReference type="Gene3D" id="3.40.50.20">
    <property type="match status" value="1"/>
</dbReference>
<feature type="domain" description="LpxI C-terminal" evidence="1">
    <location>
        <begin position="147"/>
        <end position="277"/>
    </location>
</feature>
<dbReference type="InterPro" id="IPR010415">
    <property type="entry name" value="LpxI_C"/>
</dbReference>
<evidence type="ECO:0000259" key="2">
    <source>
        <dbReference type="Pfam" id="PF17930"/>
    </source>
</evidence>
<reference evidence="3" key="1">
    <citation type="journal article" date="2014" name="Int. J. Syst. Evol. Microbiol.">
        <title>Complete genome of a new Firmicutes species belonging to the dominant human colonic microbiota ('Ruminococcus bicirculans') reveals two chromosomes and a selective capacity to utilize plant glucans.</title>
        <authorList>
            <consortium name="NISC Comparative Sequencing Program"/>
            <person name="Wegmann U."/>
            <person name="Louis P."/>
            <person name="Goesmann A."/>
            <person name="Henrissat B."/>
            <person name="Duncan S.H."/>
            <person name="Flint H.J."/>
        </authorList>
    </citation>
    <scope>NUCLEOTIDE SEQUENCE</scope>
    <source>
        <strain evidence="3">NBRC 103408</strain>
    </source>
</reference>
<dbReference type="InterPro" id="IPR043167">
    <property type="entry name" value="LpxI_C_sf"/>
</dbReference>
<evidence type="ECO:0000313" key="3">
    <source>
        <dbReference type="EMBL" id="GLQ07209.1"/>
    </source>
</evidence>
<dbReference type="PANTHER" id="PTHR39962">
    <property type="entry name" value="BLL4848 PROTEIN"/>
    <property type="match status" value="1"/>
</dbReference>
<name>A0ABQ5U7G0_9PROT</name>
<sequence>MGSVSPNKADRKRIGIIAGRGELPVNLAQSLKARGENPYILLVKGEAREEDFADFPHESIVITKVGKFLKALNREGCGVVTLAGPVNRPDFRNLIPDMEGLRLLKRIGGALSKGDDGLMRAITGYLADKGFQIIGAHELSGSLVAEPGLIGSIEPEAEDWQDIHEGLQIVKAVGALDIGQAAVIRRKYVLAVEAAEGTEALIRRCGDFAWDYPAGVLVKLSKPGQELRADMPTIGPDTVEQIQAANLKGIAVEAGKTLIVNRERIRELADRAGIFVVAVTADQNLDQTQTLTQTPKGTDPS</sequence>
<reference evidence="3" key="2">
    <citation type="submission" date="2023-01" db="EMBL/GenBank/DDBJ databases">
        <title>Draft genome sequence of Sneathiella chinensis strain NBRC 103408.</title>
        <authorList>
            <person name="Sun Q."/>
            <person name="Mori K."/>
        </authorList>
    </citation>
    <scope>NUCLEOTIDE SEQUENCE</scope>
    <source>
        <strain evidence="3">NBRC 103408</strain>
    </source>
</reference>
<gene>
    <name evidence="3" type="ORF">GCM10007924_24300</name>
</gene>
<comment type="caution">
    <text evidence="3">The sequence shown here is derived from an EMBL/GenBank/DDBJ whole genome shotgun (WGS) entry which is preliminary data.</text>
</comment>
<accession>A0ABQ5U7G0</accession>
<dbReference type="RefSeq" id="WP_380683084.1">
    <property type="nucleotide sequence ID" value="NZ_JBHMDT010000002.1"/>
</dbReference>
<keyword evidence="4" id="KW-1185">Reference proteome</keyword>
<proteinExistence type="predicted"/>